<dbReference type="NCBIfam" id="TIGR01538">
    <property type="entry name" value="portal_SPP1"/>
    <property type="match status" value="1"/>
</dbReference>
<reference evidence="2" key="1">
    <citation type="submission" date="2018-08" db="EMBL/GenBank/DDBJ databases">
        <title>Draft genome sequences of Leuconostoc spp. and Weissella spp. with biocontrol potential.</title>
        <authorList>
            <person name="Lo R."/>
            <person name="Ho V.T.T."/>
            <person name="Turner M.S."/>
        </authorList>
    </citation>
    <scope>NUCLEOTIDE SEQUENCE</scope>
    <source>
        <strain evidence="2">156</strain>
    </source>
</reference>
<comment type="caution">
    <text evidence="2">The sequence shown here is derived from an EMBL/GenBank/DDBJ whole genome shotgun (WGS) entry which is preliminary data.</text>
</comment>
<evidence type="ECO:0000313" key="3">
    <source>
        <dbReference type="Proteomes" id="UP001080333"/>
    </source>
</evidence>
<gene>
    <name evidence="2" type="ORF">D0502_10735</name>
</gene>
<proteinExistence type="predicted"/>
<dbReference type="AlphaFoldDB" id="A0A9X3IQS8"/>
<accession>A0A9X3IQS8</accession>
<dbReference type="RefSeq" id="WP_267287447.1">
    <property type="nucleotide sequence ID" value="NZ_QVOQ01000030.1"/>
</dbReference>
<name>A0A9X3IQS8_9LACO</name>
<sequence>MQKIFSDNQKANLIYQDSLDNLTPQRVMQFVKHHNQYQRPRLERLDEYYKGLNVGILEQESRRVDEDKADHRAVHSFGKYIADFQTSFSVGNSISVKHDDDMRLDTVEDTNNFDEINSDLFLDMTRFGRAYEYVYRGHDDIEHSVALNPLETFIIYSLDVDPQPIMAVRYHLIDTIDDDVISNEYRVETWTSTEYTSYQPTSINGTPVQDEASELYVFPMIEYKNNKFRIGDFENVIPLIDLYDAAQSDTANYMTDLNDAMLVIKGDIDTLLQGSSMMSGIDPTDESAAMQLAKDKMEMLKSMKSANMLLLKSGVSMTGQQTNVDAGYIHKEYDVTGTEAYKTRLAHDIHKFSHTPDLTDENFAGNASGVAMKYKVLGTIELASTKRKAFEVGLYQRYNIIKALENLSASGMSVDPNEIRFVFTDNMPVDDVTTIAQVVSAGARVPQEYLYQFLPNVTDPSEITDLLAQEQATQVQQARDSYGVQVDSEKVDDANVTETETN</sequence>
<dbReference type="EMBL" id="QVOQ01000030">
    <property type="protein sequence ID" value="MCX7579847.1"/>
    <property type="molecule type" value="Genomic_DNA"/>
</dbReference>
<organism evidence="2 3">
    <name type="scientific">Leuconostoc falkenbergense</name>
    <dbReference type="NCBI Taxonomy" id="2766470"/>
    <lineage>
        <taxon>Bacteria</taxon>
        <taxon>Bacillati</taxon>
        <taxon>Bacillota</taxon>
        <taxon>Bacilli</taxon>
        <taxon>Lactobacillales</taxon>
        <taxon>Lactobacillaceae</taxon>
        <taxon>Leuconostoc</taxon>
    </lineage>
</organism>
<dbReference type="InterPro" id="IPR021145">
    <property type="entry name" value="Portal_protein_SPP1_Gp6-like"/>
</dbReference>
<feature type="region of interest" description="Disordered" evidence="1">
    <location>
        <begin position="478"/>
        <end position="502"/>
    </location>
</feature>
<protein>
    <submittedName>
        <fullName evidence="2">Phage portal protein</fullName>
    </submittedName>
</protein>
<evidence type="ECO:0000313" key="2">
    <source>
        <dbReference type="EMBL" id="MCX7579847.1"/>
    </source>
</evidence>
<evidence type="ECO:0000256" key="1">
    <source>
        <dbReference type="SAM" id="MobiDB-lite"/>
    </source>
</evidence>
<dbReference type="Proteomes" id="UP001080333">
    <property type="component" value="Unassembled WGS sequence"/>
</dbReference>
<dbReference type="Pfam" id="PF05133">
    <property type="entry name" value="SPP1_portal"/>
    <property type="match status" value="1"/>
</dbReference>
<dbReference type="InterPro" id="IPR006428">
    <property type="entry name" value="Portal_SPP1-type"/>
</dbReference>